<gene>
    <name evidence="4" type="ORF">Tco_1124786</name>
</gene>
<evidence type="ECO:0000256" key="1">
    <source>
        <dbReference type="PROSITE-ProRule" id="PRU00047"/>
    </source>
</evidence>
<dbReference type="Pfam" id="PF02992">
    <property type="entry name" value="Transposase_21"/>
    <property type="match status" value="1"/>
</dbReference>
<sequence>MSDMTACLNNLSYIPPNNEQNEPTQGDIGETSNELTQAIRNEFEELYTNANEELYPSCDYMTRLEFIANLPILRLKGEDNKEKQLCPVCNTCRWKDNNTTGKKVPKKVLRYFLIIPRLQCLYKSSHTAKEMTKHATRKCMEPEPRNVRLGLAADGFNPFGKLSQSYSMWPVILTTYNLPSWLCMRESYLMLTLLIPGLKSPGMDIDVYLRPLIDDLKDLWALKGVETIDIATQIFSRTLMEADMVKAQSQVVDILCNLELIYPPAFFDVMIHLVIHLPQEALEGGPIPNRWIFKQLVLKICVEEDNKINEKADANSIEPNANMVGESSSKSKSNHKNKGKNGSGSRQKQSKDEKKDYTKKKSYNFKKVYHCWVCGKPGHKAKDCLHKKEHGGGNS</sequence>
<evidence type="ECO:0000313" key="4">
    <source>
        <dbReference type="EMBL" id="GJU08356.1"/>
    </source>
</evidence>
<dbReference type="InterPro" id="IPR025452">
    <property type="entry name" value="DUF4218"/>
</dbReference>
<dbReference type="InterPro" id="IPR004242">
    <property type="entry name" value="Transposase_21"/>
</dbReference>
<dbReference type="InterPro" id="IPR036875">
    <property type="entry name" value="Znf_CCHC_sf"/>
</dbReference>
<evidence type="ECO:0000256" key="2">
    <source>
        <dbReference type="SAM" id="MobiDB-lite"/>
    </source>
</evidence>
<dbReference type="SUPFAM" id="SSF57756">
    <property type="entry name" value="Retrovirus zinc finger-like domains"/>
    <property type="match status" value="1"/>
</dbReference>
<evidence type="ECO:0000259" key="3">
    <source>
        <dbReference type="PROSITE" id="PS50158"/>
    </source>
</evidence>
<dbReference type="InterPro" id="IPR001878">
    <property type="entry name" value="Znf_CCHC"/>
</dbReference>
<protein>
    <recommendedName>
        <fullName evidence="3">CCHC-type domain-containing protein</fullName>
    </recommendedName>
</protein>
<keyword evidence="1" id="KW-0863">Zinc-finger</keyword>
<keyword evidence="1" id="KW-0479">Metal-binding</keyword>
<dbReference type="EMBL" id="BQNB010021625">
    <property type="protein sequence ID" value="GJU08356.1"/>
    <property type="molecule type" value="Genomic_DNA"/>
</dbReference>
<keyword evidence="5" id="KW-1185">Reference proteome</keyword>
<proteinExistence type="predicted"/>
<dbReference type="Proteomes" id="UP001151760">
    <property type="component" value="Unassembled WGS sequence"/>
</dbReference>
<feature type="region of interest" description="Disordered" evidence="2">
    <location>
        <begin position="312"/>
        <end position="358"/>
    </location>
</feature>
<reference evidence="4" key="1">
    <citation type="journal article" date="2022" name="Int. J. Mol. Sci.">
        <title>Draft Genome of Tanacetum Coccineum: Genomic Comparison of Closely Related Tanacetum-Family Plants.</title>
        <authorList>
            <person name="Yamashiro T."/>
            <person name="Shiraishi A."/>
            <person name="Nakayama K."/>
            <person name="Satake H."/>
        </authorList>
    </citation>
    <scope>NUCLEOTIDE SEQUENCE</scope>
</reference>
<reference evidence="4" key="2">
    <citation type="submission" date="2022-01" db="EMBL/GenBank/DDBJ databases">
        <authorList>
            <person name="Yamashiro T."/>
            <person name="Shiraishi A."/>
            <person name="Satake H."/>
            <person name="Nakayama K."/>
        </authorList>
    </citation>
    <scope>NUCLEOTIDE SEQUENCE</scope>
</reference>
<dbReference type="PROSITE" id="PS50158">
    <property type="entry name" value="ZF_CCHC"/>
    <property type="match status" value="1"/>
</dbReference>
<dbReference type="PANTHER" id="PTHR48258:SF14">
    <property type="entry name" value="OS02G0583300 PROTEIN"/>
    <property type="match status" value="1"/>
</dbReference>
<feature type="domain" description="CCHC-type" evidence="3">
    <location>
        <begin position="371"/>
        <end position="384"/>
    </location>
</feature>
<organism evidence="4 5">
    <name type="scientific">Tanacetum coccineum</name>
    <dbReference type="NCBI Taxonomy" id="301880"/>
    <lineage>
        <taxon>Eukaryota</taxon>
        <taxon>Viridiplantae</taxon>
        <taxon>Streptophyta</taxon>
        <taxon>Embryophyta</taxon>
        <taxon>Tracheophyta</taxon>
        <taxon>Spermatophyta</taxon>
        <taxon>Magnoliopsida</taxon>
        <taxon>eudicotyledons</taxon>
        <taxon>Gunneridae</taxon>
        <taxon>Pentapetalae</taxon>
        <taxon>asterids</taxon>
        <taxon>campanulids</taxon>
        <taxon>Asterales</taxon>
        <taxon>Asteraceae</taxon>
        <taxon>Asteroideae</taxon>
        <taxon>Anthemideae</taxon>
        <taxon>Anthemidinae</taxon>
        <taxon>Tanacetum</taxon>
    </lineage>
</organism>
<name>A0ABQ5J7R9_9ASTR</name>
<evidence type="ECO:0000313" key="5">
    <source>
        <dbReference type="Proteomes" id="UP001151760"/>
    </source>
</evidence>
<dbReference type="PANTHER" id="PTHR48258">
    <property type="entry name" value="DUF4218 DOMAIN-CONTAINING PROTEIN-RELATED"/>
    <property type="match status" value="1"/>
</dbReference>
<accession>A0ABQ5J7R9</accession>
<keyword evidence="1" id="KW-0862">Zinc</keyword>
<comment type="caution">
    <text evidence="4">The sequence shown here is derived from an EMBL/GenBank/DDBJ whole genome shotgun (WGS) entry which is preliminary data.</text>
</comment>
<dbReference type="Pfam" id="PF13960">
    <property type="entry name" value="DUF4218"/>
    <property type="match status" value="1"/>
</dbReference>